<dbReference type="GO" id="GO:0008519">
    <property type="term" value="F:ammonium channel activity"/>
    <property type="evidence" value="ECO:0007669"/>
    <property type="project" value="InterPro"/>
</dbReference>
<feature type="transmembrane region" description="Helical" evidence="6">
    <location>
        <begin position="153"/>
        <end position="171"/>
    </location>
</feature>
<dbReference type="PANTHER" id="PTHR11730">
    <property type="entry name" value="AMMONIUM TRANSPORTER"/>
    <property type="match status" value="1"/>
</dbReference>
<dbReference type="InterPro" id="IPR029020">
    <property type="entry name" value="Ammonium/urea_transptr"/>
</dbReference>
<keyword evidence="5 6" id="KW-0472">Membrane</keyword>
<dbReference type="InterPro" id="IPR002229">
    <property type="entry name" value="RhesusRHD"/>
</dbReference>
<dbReference type="PANTHER" id="PTHR11730:SF60">
    <property type="entry name" value="RH50, ISOFORM D"/>
    <property type="match status" value="1"/>
</dbReference>
<keyword evidence="3 6" id="KW-0812">Transmembrane</keyword>
<reference evidence="8" key="1">
    <citation type="submission" date="2020-11" db="EMBL/GenBank/DDBJ databases">
        <authorList>
            <person name="Tran Van P."/>
        </authorList>
    </citation>
    <scope>NUCLEOTIDE SEQUENCE</scope>
</reference>
<dbReference type="Gene3D" id="1.10.3430.10">
    <property type="entry name" value="Ammonium transporter AmtB like domains"/>
    <property type="match status" value="2"/>
</dbReference>
<feature type="transmembrane region" description="Helical" evidence="6">
    <location>
        <begin position="392"/>
        <end position="414"/>
    </location>
</feature>
<protein>
    <recommendedName>
        <fullName evidence="7">Ammonium transporter AmtB-like domain-containing protein</fullName>
    </recommendedName>
</protein>
<evidence type="ECO:0000256" key="6">
    <source>
        <dbReference type="SAM" id="Phobius"/>
    </source>
</evidence>
<sequence>MAIKARTGADGPHVAAALVVFQCLIIVVMTAVVKYHPYADAKDNRNSALSHQGGFQLGLDERELYKFYIMFQDVHVMIFAGFGFLMSFLKRYGYSSTGFTLLLGALMVQWGILCHGFFRLDPLDHKIPISIERSNRDPTRCVLLQAVDAGGSMYVHVFGAYFGLAVSLALGHGKVIAKSEGEDSNEGSSYTSDIFAMIGELRSGFHTLLDTTAFNAGLSTGDDKHRAVINTYLSLASCCVMAFATSAVVNKDNKFDMVHIQNSTLAGGVAVGTVCDLMIQPFGAVLIGMLAGVVSVLGYRFLQPYLLSLVHLHDTCGVNNLHGIPGVMSGVMGAVVAGLATEKDYNYSLYQQFPARMPPANSSDYWEYAAHLGGDVEPGVGRSASGQAGYQLLALCVTFLVAWVSGALTGAVMISSTVQGGGTLQLFSDDPFWHLGEDERVLTLAPIFRVSESRTTRTSGGGEDMFSTRVLSLASISASVDQSWGHVLNAGGLLRLPVFSGVAKEHLFDDGPYWKQDEEGAQEVLLVEEGTTGRRLLHEMSEVDKVTDGGQEG</sequence>
<dbReference type="GO" id="GO:0005886">
    <property type="term" value="C:plasma membrane"/>
    <property type="evidence" value="ECO:0007669"/>
    <property type="project" value="InterPro"/>
</dbReference>
<feature type="transmembrane region" description="Helical" evidence="6">
    <location>
        <begin position="67"/>
        <end position="89"/>
    </location>
</feature>
<organism evidence="8">
    <name type="scientific">Timema genevievae</name>
    <name type="common">Walking stick</name>
    <dbReference type="NCBI Taxonomy" id="629358"/>
    <lineage>
        <taxon>Eukaryota</taxon>
        <taxon>Metazoa</taxon>
        <taxon>Ecdysozoa</taxon>
        <taxon>Arthropoda</taxon>
        <taxon>Hexapoda</taxon>
        <taxon>Insecta</taxon>
        <taxon>Pterygota</taxon>
        <taxon>Neoptera</taxon>
        <taxon>Polyneoptera</taxon>
        <taxon>Phasmatodea</taxon>
        <taxon>Timematodea</taxon>
        <taxon>Timematoidea</taxon>
        <taxon>Timematidae</taxon>
        <taxon>Timema</taxon>
    </lineage>
</organism>
<comment type="subcellular location">
    <subcellularLocation>
        <location evidence="1">Membrane</location>
        <topology evidence="1">Multi-pass membrane protein</topology>
    </subcellularLocation>
</comment>
<feature type="transmembrane region" description="Helical" evidence="6">
    <location>
        <begin position="227"/>
        <end position="249"/>
    </location>
</feature>
<dbReference type="EMBL" id="OE842490">
    <property type="protein sequence ID" value="CAD7600189.1"/>
    <property type="molecule type" value="Genomic_DNA"/>
</dbReference>
<gene>
    <name evidence="8" type="ORF">TGEB3V08_LOCUS7574</name>
</gene>
<proteinExistence type="inferred from homology"/>
<dbReference type="AlphaFoldDB" id="A0A7R9K465"/>
<evidence type="ECO:0000256" key="3">
    <source>
        <dbReference type="ARBA" id="ARBA00022692"/>
    </source>
</evidence>
<feature type="transmembrane region" description="Helical" evidence="6">
    <location>
        <begin position="282"/>
        <end position="302"/>
    </location>
</feature>
<feature type="transmembrane region" description="Helical" evidence="6">
    <location>
        <begin position="101"/>
        <end position="118"/>
    </location>
</feature>
<comment type="similarity">
    <text evidence="2">Belongs to the ammonium transporter (TC 2.A.49) family. Rh subfamily.</text>
</comment>
<evidence type="ECO:0000256" key="4">
    <source>
        <dbReference type="ARBA" id="ARBA00022989"/>
    </source>
</evidence>
<evidence type="ECO:0000313" key="8">
    <source>
        <dbReference type="EMBL" id="CAD7600189.1"/>
    </source>
</evidence>
<evidence type="ECO:0000256" key="1">
    <source>
        <dbReference type="ARBA" id="ARBA00004141"/>
    </source>
</evidence>
<name>A0A7R9K465_TIMGE</name>
<evidence type="ECO:0000256" key="2">
    <source>
        <dbReference type="ARBA" id="ARBA00011036"/>
    </source>
</evidence>
<feature type="domain" description="Ammonium transporter AmtB-like" evidence="7">
    <location>
        <begin position="64"/>
        <end position="118"/>
    </location>
</feature>
<keyword evidence="4 6" id="KW-1133">Transmembrane helix</keyword>
<evidence type="ECO:0000256" key="5">
    <source>
        <dbReference type="ARBA" id="ARBA00023136"/>
    </source>
</evidence>
<dbReference type="Pfam" id="PF00909">
    <property type="entry name" value="Ammonium_transp"/>
    <property type="match status" value="2"/>
</dbReference>
<dbReference type="GO" id="GO:0097272">
    <property type="term" value="P:ammonium homeostasis"/>
    <property type="evidence" value="ECO:0007669"/>
    <property type="project" value="TreeGrafter"/>
</dbReference>
<dbReference type="SUPFAM" id="SSF111352">
    <property type="entry name" value="Ammonium transporter"/>
    <property type="match status" value="1"/>
</dbReference>
<dbReference type="PRINTS" id="PR00342">
    <property type="entry name" value="RHESUSRHD"/>
</dbReference>
<evidence type="ECO:0000259" key="7">
    <source>
        <dbReference type="Pfam" id="PF00909"/>
    </source>
</evidence>
<dbReference type="InterPro" id="IPR024041">
    <property type="entry name" value="NH4_transpt_AmtB-like_dom"/>
</dbReference>
<accession>A0A7R9K465</accession>
<feature type="domain" description="Ammonium transporter AmtB-like" evidence="7">
    <location>
        <begin position="144"/>
        <end position="413"/>
    </location>
</feature>
<feature type="transmembrane region" description="Helical" evidence="6">
    <location>
        <begin position="12"/>
        <end position="33"/>
    </location>
</feature>